<reference evidence="5 6" key="1">
    <citation type="submission" date="2019-08" db="EMBL/GenBank/DDBJ databases">
        <title>In-depth cultivation of the pig gut microbiome towards novel bacterial diversity and tailored functional studies.</title>
        <authorList>
            <person name="Wylensek D."/>
            <person name="Hitch T.C.A."/>
            <person name="Clavel T."/>
        </authorList>
    </citation>
    <scope>NUCLEOTIDE SEQUENCE [LARGE SCALE GENOMIC DNA]</scope>
    <source>
        <strain evidence="5 6">Oil+RF-744-GAM-WT-6</strain>
    </source>
</reference>
<dbReference type="EMBL" id="VUMN01000033">
    <property type="protein sequence ID" value="MSS59460.1"/>
    <property type="molecule type" value="Genomic_DNA"/>
</dbReference>
<keyword evidence="1" id="KW-0805">Transcription regulation</keyword>
<sequence length="288" mass="32604">MAESRNGLAEGSRILRCTPEEFSQALPFSVFKAADFHAGEGFVLQSFRRSCRVVLYSLNGIGRVRQDSLEFLLKKNQAVMMDMSQPITISSFEHPWHVQWIMITGSGMKGLAPILQNNSKAAVCDLSESLWEESFSSIVDSMENRSTETILKASLAADQILTAMAVNQIHQLGENNREQMEATAAYIRTHYTENLDMDDLLKLSRMSQSYFVKMFRYVNGTTPYNYLLSCRISKAKELLEMTDEPIAQIASELGFRDVSAFSTRFAGMTGMSPLKYRKMQAMKRKSYD</sequence>
<dbReference type="GO" id="GO:0043565">
    <property type="term" value="F:sequence-specific DNA binding"/>
    <property type="evidence" value="ECO:0007669"/>
    <property type="project" value="InterPro"/>
</dbReference>
<evidence type="ECO:0000256" key="2">
    <source>
        <dbReference type="ARBA" id="ARBA00023125"/>
    </source>
</evidence>
<keyword evidence="3" id="KW-0804">Transcription</keyword>
<dbReference type="SUPFAM" id="SSF51215">
    <property type="entry name" value="Regulatory protein AraC"/>
    <property type="match status" value="1"/>
</dbReference>
<dbReference type="GO" id="GO:0003700">
    <property type="term" value="F:DNA-binding transcription factor activity"/>
    <property type="evidence" value="ECO:0007669"/>
    <property type="project" value="InterPro"/>
</dbReference>
<dbReference type="SUPFAM" id="SSF46689">
    <property type="entry name" value="Homeodomain-like"/>
    <property type="match status" value="2"/>
</dbReference>
<dbReference type="InterPro" id="IPR037923">
    <property type="entry name" value="HTH-like"/>
</dbReference>
<protein>
    <submittedName>
        <fullName evidence="5">Helix-turn-helix transcriptional regulator</fullName>
    </submittedName>
</protein>
<proteinExistence type="predicted"/>
<evidence type="ECO:0000259" key="4">
    <source>
        <dbReference type="PROSITE" id="PS01124"/>
    </source>
</evidence>
<organism evidence="5 6">
    <name type="scientific">Stecheria intestinalis</name>
    <dbReference type="NCBI Taxonomy" id="2606630"/>
    <lineage>
        <taxon>Bacteria</taxon>
        <taxon>Bacillati</taxon>
        <taxon>Bacillota</taxon>
        <taxon>Erysipelotrichia</taxon>
        <taxon>Erysipelotrichales</taxon>
        <taxon>Erysipelotrichaceae</taxon>
        <taxon>Stecheria</taxon>
    </lineage>
</organism>
<dbReference type="InterPro" id="IPR018060">
    <property type="entry name" value="HTH_AraC"/>
</dbReference>
<dbReference type="Gene3D" id="1.10.10.60">
    <property type="entry name" value="Homeodomain-like"/>
    <property type="match status" value="2"/>
</dbReference>
<dbReference type="Pfam" id="PF12833">
    <property type="entry name" value="HTH_18"/>
    <property type="match status" value="1"/>
</dbReference>
<evidence type="ECO:0000313" key="6">
    <source>
        <dbReference type="Proteomes" id="UP000461880"/>
    </source>
</evidence>
<dbReference type="AlphaFoldDB" id="A0A7X2NU03"/>
<evidence type="ECO:0000313" key="5">
    <source>
        <dbReference type="EMBL" id="MSS59460.1"/>
    </source>
</evidence>
<evidence type="ECO:0000256" key="1">
    <source>
        <dbReference type="ARBA" id="ARBA00023015"/>
    </source>
</evidence>
<comment type="caution">
    <text evidence="5">The sequence shown here is derived from an EMBL/GenBank/DDBJ whole genome shotgun (WGS) entry which is preliminary data.</text>
</comment>
<evidence type="ECO:0000256" key="3">
    <source>
        <dbReference type="ARBA" id="ARBA00023163"/>
    </source>
</evidence>
<dbReference type="SMART" id="SM00342">
    <property type="entry name" value="HTH_ARAC"/>
    <property type="match status" value="1"/>
</dbReference>
<dbReference type="PANTHER" id="PTHR43280">
    <property type="entry name" value="ARAC-FAMILY TRANSCRIPTIONAL REGULATOR"/>
    <property type="match status" value="1"/>
</dbReference>
<dbReference type="PROSITE" id="PS01124">
    <property type="entry name" value="HTH_ARAC_FAMILY_2"/>
    <property type="match status" value="1"/>
</dbReference>
<gene>
    <name evidence="5" type="ORF">FYJ51_11215</name>
</gene>
<dbReference type="InterPro" id="IPR009057">
    <property type="entry name" value="Homeodomain-like_sf"/>
</dbReference>
<name>A0A7X2NU03_9FIRM</name>
<accession>A0A7X2NU03</accession>
<keyword evidence="6" id="KW-1185">Reference proteome</keyword>
<feature type="domain" description="HTH araC/xylS-type" evidence="4">
    <location>
        <begin position="181"/>
        <end position="279"/>
    </location>
</feature>
<dbReference type="PANTHER" id="PTHR43280:SF28">
    <property type="entry name" value="HTH-TYPE TRANSCRIPTIONAL ACTIVATOR RHAS"/>
    <property type="match status" value="1"/>
</dbReference>
<keyword evidence="2" id="KW-0238">DNA-binding</keyword>
<dbReference type="Proteomes" id="UP000461880">
    <property type="component" value="Unassembled WGS sequence"/>
</dbReference>
<dbReference type="RefSeq" id="WP_105304123.1">
    <property type="nucleotide sequence ID" value="NZ_JAQXPC010000041.1"/>
</dbReference>